<dbReference type="EMBL" id="HG792026">
    <property type="protein sequence ID" value="CDM38393.1"/>
    <property type="molecule type" value="Genomic_DNA"/>
</dbReference>
<organism evidence="1 2">
    <name type="scientific">Penicillium roqueforti (strain FM164)</name>
    <dbReference type="NCBI Taxonomy" id="1365484"/>
    <lineage>
        <taxon>Eukaryota</taxon>
        <taxon>Fungi</taxon>
        <taxon>Dikarya</taxon>
        <taxon>Ascomycota</taxon>
        <taxon>Pezizomycotina</taxon>
        <taxon>Eurotiomycetes</taxon>
        <taxon>Eurotiomycetidae</taxon>
        <taxon>Eurotiales</taxon>
        <taxon>Aspergillaceae</taxon>
        <taxon>Penicillium</taxon>
    </lineage>
</organism>
<protein>
    <submittedName>
        <fullName evidence="1">Uncharacterized protein</fullName>
    </submittedName>
</protein>
<name>W6QNC0_PENRF</name>
<dbReference type="OrthoDB" id="10571522at2759"/>
<sequence>MMASIPSRLLCAVGPVTHAVKSSTKATAPPWLSICLCTRSALKNRNRIGDRGEPCGSPACGKL</sequence>
<proteinExistence type="predicted"/>
<accession>W6QNC0</accession>
<dbReference type="AlphaFoldDB" id="W6QNC0"/>
<gene>
    <name evidence="1" type="ORF">PROQFM164_S12g000002</name>
</gene>
<evidence type="ECO:0000313" key="1">
    <source>
        <dbReference type="EMBL" id="CDM38393.1"/>
    </source>
</evidence>
<keyword evidence="2" id="KW-1185">Reference proteome</keyword>
<reference evidence="1" key="1">
    <citation type="journal article" date="2014" name="Nat. Commun.">
        <title>Multiple recent horizontal transfers of a large genomic region in cheese making fungi.</title>
        <authorList>
            <person name="Cheeseman K."/>
            <person name="Ropars J."/>
            <person name="Renault P."/>
            <person name="Dupont J."/>
            <person name="Gouzy J."/>
            <person name="Branca A."/>
            <person name="Abraham A.L."/>
            <person name="Ceppi M."/>
            <person name="Conseiller E."/>
            <person name="Debuchy R."/>
            <person name="Malagnac F."/>
            <person name="Goarin A."/>
            <person name="Silar P."/>
            <person name="Lacoste S."/>
            <person name="Sallet E."/>
            <person name="Bensimon A."/>
            <person name="Giraud T."/>
            <person name="Brygoo Y."/>
        </authorList>
    </citation>
    <scope>NUCLEOTIDE SEQUENCE [LARGE SCALE GENOMIC DNA]</scope>
    <source>
        <strain evidence="1">FM164</strain>
    </source>
</reference>
<evidence type="ECO:0000313" key="2">
    <source>
        <dbReference type="Proteomes" id="UP000030686"/>
    </source>
</evidence>
<dbReference type="Proteomes" id="UP000030686">
    <property type="component" value="Unassembled WGS sequence"/>
</dbReference>